<protein>
    <recommendedName>
        <fullName evidence="3">ABC transporter ATP-binding protein</fullName>
    </recommendedName>
</protein>
<evidence type="ECO:0000313" key="2">
    <source>
        <dbReference type="Proteomes" id="UP000285530"/>
    </source>
</evidence>
<sequence length="71" mass="7320">MRDHAGRGGAVLLITHDLGAALPVADRVAMIEDGRLTPPCAAAAFAGCGADLPPAARRQWRALPQNAFSDA</sequence>
<keyword evidence="2" id="KW-1185">Reference proteome</keyword>
<dbReference type="AlphaFoldDB" id="A0A418ZNM1"/>
<organism evidence="1 2">
    <name type="scientific">Paracoccus aestuarii</name>
    <dbReference type="NCBI Taxonomy" id="453842"/>
    <lineage>
        <taxon>Bacteria</taxon>
        <taxon>Pseudomonadati</taxon>
        <taxon>Pseudomonadota</taxon>
        <taxon>Alphaproteobacteria</taxon>
        <taxon>Rhodobacterales</taxon>
        <taxon>Paracoccaceae</taxon>
        <taxon>Paracoccus</taxon>
    </lineage>
</organism>
<evidence type="ECO:0008006" key="3">
    <source>
        <dbReference type="Google" id="ProtNLM"/>
    </source>
</evidence>
<gene>
    <name evidence="1" type="ORF">D3P06_19160</name>
</gene>
<reference evidence="1 2" key="1">
    <citation type="submission" date="2018-09" db="EMBL/GenBank/DDBJ databases">
        <title>Paracoccus onubensis nov. sp. a moderate halophilic bacterium isolated from Gruta de las Maravillas (Aracena, Spain).</title>
        <authorList>
            <person name="Jurado V."/>
            <person name="Gutierrez-Patricio S."/>
            <person name="Gonzalez-Pimentel J.L."/>
            <person name="Laiz L."/>
            <person name="Saiz-Jimenez C."/>
        </authorList>
    </citation>
    <scope>NUCLEOTIDE SEQUENCE [LARGE SCALE GENOMIC DNA]</scope>
    <source>
        <strain evidence="1 2">DSM 19484</strain>
    </source>
</reference>
<dbReference type="Gene3D" id="3.40.50.300">
    <property type="entry name" value="P-loop containing nucleotide triphosphate hydrolases"/>
    <property type="match status" value="1"/>
</dbReference>
<dbReference type="Proteomes" id="UP000285530">
    <property type="component" value="Unassembled WGS sequence"/>
</dbReference>
<evidence type="ECO:0000313" key="1">
    <source>
        <dbReference type="EMBL" id="RJK92585.1"/>
    </source>
</evidence>
<dbReference type="InterPro" id="IPR027417">
    <property type="entry name" value="P-loop_NTPase"/>
</dbReference>
<name>A0A418ZNM1_9RHOB</name>
<accession>A0A418ZNM1</accession>
<dbReference type="EMBL" id="QZEV01000239">
    <property type="protein sequence ID" value="RJK92585.1"/>
    <property type="molecule type" value="Genomic_DNA"/>
</dbReference>
<dbReference type="SUPFAM" id="SSF52540">
    <property type="entry name" value="P-loop containing nucleoside triphosphate hydrolases"/>
    <property type="match status" value="1"/>
</dbReference>
<proteinExistence type="predicted"/>
<comment type="caution">
    <text evidence="1">The sequence shown here is derived from an EMBL/GenBank/DDBJ whole genome shotgun (WGS) entry which is preliminary data.</text>
</comment>